<dbReference type="Pfam" id="PF02687">
    <property type="entry name" value="FtsX"/>
    <property type="match status" value="1"/>
</dbReference>
<comment type="similarity">
    <text evidence="6">Belongs to the ABC-4 integral membrane protein family.</text>
</comment>
<feature type="domain" description="ABC3 transporter permease C-terminal" evidence="8">
    <location>
        <begin position="291"/>
        <end position="412"/>
    </location>
</feature>
<reference evidence="10 11" key="1">
    <citation type="submission" date="2023-09" db="EMBL/GenBank/DDBJ databases">
        <authorList>
            <person name="Rey-Velasco X."/>
        </authorList>
    </citation>
    <scope>NUCLEOTIDE SEQUENCE [LARGE SCALE GENOMIC DNA]</scope>
    <source>
        <strain evidence="10 11">W332</strain>
    </source>
</reference>
<evidence type="ECO:0000256" key="1">
    <source>
        <dbReference type="ARBA" id="ARBA00004651"/>
    </source>
</evidence>
<keyword evidence="3 7" id="KW-0812">Transmembrane</keyword>
<dbReference type="InterPro" id="IPR025857">
    <property type="entry name" value="MacB_PCD"/>
</dbReference>
<evidence type="ECO:0000313" key="10">
    <source>
        <dbReference type="EMBL" id="MDT0557705.1"/>
    </source>
</evidence>
<dbReference type="InterPro" id="IPR050250">
    <property type="entry name" value="Macrolide_Exporter_MacB"/>
</dbReference>
<gene>
    <name evidence="10" type="ORF">RM697_03550</name>
</gene>
<feature type="transmembrane region" description="Helical" evidence="7">
    <location>
        <begin position="341"/>
        <end position="362"/>
    </location>
</feature>
<dbReference type="EMBL" id="JAVRIA010000002">
    <property type="protein sequence ID" value="MDT0557705.1"/>
    <property type="molecule type" value="Genomic_DNA"/>
</dbReference>
<keyword evidence="5 7" id="KW-0472">Membrane</keyword>
<evidence type="ECO:0000256" key="4">
    <source>
        <dbReference type="ARBA" id="ARBA00022989"/>
    </source>
</evidence>
<comment type="subcellular location">
    <subcellularLocation>
        <location evidence="1">Cell membrane</location>
        <topology evidence="1">Multi-pass membrane protein</topology>
    </subcellularLocation>
</comment>
<keyword evidence="2" id="KW-1003">Cell membrane</keyword>
<sequence>MFNRERWNEILEALNANKFRTFLTAFGVFWGITILVLLLALTNGLKNGVTADFGDFATNSMFMWTQGTTKPYKGLPKGRYFNYKVEDVAAIKSEIPNLKYVSPRNQLGGFRGENNAVRGTKTGAFEIYGDYPEYIKQQPMDILQGRFLSYSDIEEKRKICVIGVDVVKGLYDKDENVIGTYIKINGVNFMVVGTFKMANSQGDNEQDANTIYIPFTTFGQAFNRGDRVGWMAITAYDGISITSVKEKVFDLMKSRHKIHPEDERAIGHFDLSEQFQRINGLFSILTIVGYFVGILVLASGIIGINNIMLIVVKERTKEIGIRRALGATPWMIKGQILQESLILTILSGMVGVSFSALIIWIMNAILDSVGPVENFANPSVGMQVVFTALIILVVSGLLAGLIPANRATKMKPVDALRIE</sequence>
<evidence type="ECO:0000256" key="3">
    <source>
        <dbReference type="ARBA" id="ARBA00022692"/>
    </source>
</evidence>
<feature type="transmembrane region" description="Helical" evidence="7">
    <location>
        <begin position="382"/>
        <end position="402"/>
    </location>
</feature>
<evidence type="ECO:0000313" key="11">
    <source>
        <dbReference type="Proteomes" id="UP001259492"/>
    </source>
</evidence>
<protein>
    <submittedName>
        <fullName evidence="10">ABC transporter permease</fullName>
    </submittedName>
</protein>
<keyword evidence="11" id="KW-1185">Reference proteome</keyword>
<evidence type="ECO:0000259" key="8">
    <source>
        <dbReference type="Pfam" id="PF02687"/>
    </source>
</evidence>
<evidence type="ECO:0000259" key="9">
    <source>
        <dbReference type="Pfam" id="PF12704"/>
    </source>
</evidence>
<comment type="caution">
    <text evidence="10">The sequence shown here is derived from an EMBL/GenBank/DDBJ whole genome shotgun (WGS) entry which is preliminary data.</text>
</comment>
<evidence type="ECO:0000256" key="6">
    <source>
        <dbReference type="ARBA" id="ARBA00038076"/>
    </source>
</evidence>
<dbReference type="InterPro" id="IPR003838">
    <property type="entry name" value="ABC3_permease_C"/>
</dbReference>
<proteinExistence type="inferred from homology"/>
<dbReference type="RefSeq" id="WP_311426482.1">
    <property type="nucleotide sequence ID" value="NZ_JAVRIA010000002.1"/>
</dbReference>
<dbReference type="Pfam" id="PF12704">
    <property type="entry name" value="MacB_PCD"/>
    <property type="match status" value="1"/>
</dbReference>
<evidence type="ECO:0000256" key="7">
    <source>
        <dbReference type="SAM" id="Phobius"/>
    </source>
</evidence>
<dbReference type="PANTHER" id="PTHR30572">
    <property type="entry name" value="MEMBRANE COMPONENT OF TRANSPORTER-RELATED"/>
    <property type="match status" value="1"/>
</dbReference>
<feature type="transmembrane region" description="Helical" evidence="7">
    <location>
        <begin position="281"/>
        <end position="312"/>
    </location>
</feature>
<name>A0ABU2YHQ6_9FLAO</name>
<evidence type="ECO:0000256" key="2">
    <source>
        <dbReference type="ARBA" id="ARBA00022475"/>
    </source>
</evidence>
<organism evidence="10 11">
    <name type="scientific">Microcosmobacter mediterraneus</name>
    <dbReference type="NCBI Taxonomy" id="3075607"/>
    <lineage>
        <taxon>Bacteria</taxon>
        <taxon>Pseudomonadati</taxon>
        <taxon>Bacteroidota</taxon>
        <taxon>Flavobacteriia</taxon>
        <taxon>Flavobacteriales</taxon>
        <taxon>Flavobacteriaceae</taxon>
        <taxon>Microcosmobacter</taxon>
    </lineage>
</organism>
<accession>A0ABU2YHQ6</accession>
<evidence type="ECO:0000256" key="5">
    <source>
        <dbReference type="ARBA" id="ARBA00023136"/>
    </source>
</evidence>
<keyword evidence="4 7" id="KW-1133">Transmembrane helix</keyword>
<feature type="transmembrane region" description="Helical" evidence="7">
    <location>
        <begin position="21"/>
        <end position="41"/>
    </location>
</feature>
<dbReference type="Proteomes" id="UP001259492">
    <property type="component" value="Unassembled WGS sequence"/>
</dbReference>
<feature type="domain" description="MacB-like periplasmic core" evidence="9">
    <location>
        <begin position="21"/>
        <end position="248"/>
    </location>
</feature>
<dbReference type="PANTHER" id="PTHR30572:SF4">
    <property type="entry name" value="ABC TRANSPORTER PERMEASE YTRF"/>
    <property type="match status" value="1"/>
</dbReference>